<dbReference type="InterPro" id="IPR043136">
    <property type="entry name" value="B30.2/SPRY_sf"/>
</dbReference>
<reference evidence="1" key="1">
    <citation type="submission" date="2021-11" db="EMBL/GenBank/DDBJ databases">
        <authorList>
            <consortium name="Genoscope - CEA"/>
            <person name="William W."/>
        </authorList>
    </citation>
    <scope>NUCLEOTIDE SEQUENCE</scope>
</reference>
<sequence>MAEILSEEQTHTTPGIYAFLGLATLPRFQTQANPLRLLPREIIDRIARFAHRDTYLAYWAMTGPVEDAPTEMDISRLVDEADTCQGSTASSARLHMARPLRSGVHYVEVTTTSAGYGTRLMFDGMGPWGYNFGIQLDCDIRAEEGSRCACFIHSYEESGDCLQVKSFGANSWTWNKDPVVFGVLVDMVRGCVTYRLNGLDGPCMKFPDYVRKARISVDRLPVAGDRVVPLVLSCATPPIPSSLRAAAANPLTAKEHIAAGTLEDVSDEIDLDYHDNVDGVDNVNDY</sequence>
<dbReference type="Proteomes" id="UP000789595">
    <property type="component" value="Unassembled WGS sequence"/>
</dbReference>
<comment type="caution">
    <text evidence="1">The sequence shown here is derived from an EMBL/GenBank/DDBJ whole genome shotgun (WGS) entry which is preliminary data.</text>
</comment>
<evidence type="ECO:0000313" key="1">
    <source>
        <dbReference type="EMBL" id="CAH0370634.1"/>
    </source>
</evidence>
<name>A0A8J2SNI8_9STRA</name>
<accession>A0A8J2SNI8</accession>
<dbReference type="AlphaFoldDB" id="A0A8J2SNI8"/>
<proteinExistence type="predicted"/>
<dbReference type="EMBL" id="CAKKNE010000003">
    <property type="protein sequence ID" value="CAH0370634.1"/>
    <property type="molecule type" value="Genomic_DNA"/>
</dbReference>
<keyword evidence="2" id="KW-1185">Reference proteome</keyword>
<organism evidence="1 2">
    <name type="scientific">Pelagomonas calceolata</name>
    <dbReference type="NCBI Taxonomy" id="35677"/>
    <lineage>
        <taxon>Eukaryota</taxon>
        <taxon>Sar</taxon>
        <taxon>Stramenopiles</taxon>
        <taxon>Ochrophyta</taxon>
        <taxon>Pelagophyceae</taxon>
        <taxon>Pelagomonadales</taxon>
        <taxon>Pelagomonadaceae</taxon>
        <taxon>Pelagomonas</taxon>
    </lineage>
</organism>
<gene>
    <name evidence="1" type="ORF">PECAL_3P05300</name>
</gene>
<protein>
    <recommendedName>
        <fullName evidence="3">B30.2/SPRY domain-containing protein</fullName>
    </recommendedName>
</protein>
<evidence type="ECO:0008006" key="3">
    <source>
        <dbReference type="Google" id="ProtNLM"/>
    </source>
</evidence>
<evidence type="ECO:0000313" key="2">
    <source>
        <dbReference type="Proteomes" id="UP000789595"/>
    </source>
</evidence>
<dbReference type="Gene3D" id="2.60.120.920">
    <property type="match status" value="1"/>
</dbReference>